<feature type="signal peptide" evidence="1">
    <location>
        <begin position="1"/>
        <end position="25"/>
    </location>
</feature>
<evidence type="ECO:0000256" key="1">
    <source>
        <dbReference type="SAM" id="SignalP"/>
    </source>
</evidence>
<dbReference type="AlphaFoldDB" id="A0A367Y5H1"/>
<keyword evidence="1" id="KW-0732">Signal</keyword>
<gene>
    <name evidence="2" type="ORF">DTO57_00050</name>
</gene>
<evidence type="ECO:0000313" key="2">
    <source>
        <dbReference type="EMBL" id="RCK61097.1"/>
    </source>
</evidence>
<feature type="chain" id="PRO_5016570101" evidence="1">
    <location>
        <begin position="26"/>
        <end position="353"/>
    </location>
</feature>
<name>A0A367Y5H1_9MICO</name>
<comment type="caution">
    <text evidence="2">The sequence shown here is derived from an EMBL/GenBank/DDBJ whole genome shotgun (WGS) entry which is preliminary data.</text>
</comment>
<dbReference type="EMBL" id="QORO01000001">
    <property type="protein sequence ID" value="RCK61097.1"/>
    <property type="molecule type" value="Genomic_DNA"/>
</dbReference>
<dbReference type="OrthoDB" id="3403621at2"/>
<dbReference type="RefSeq" id="WP_114116214.1">
    <property type="nucleotide sequence ID" value="NZ_BMHU01000001.1"/>
</dbReference>
<accession>A0A367Y5H1</accession>
<reference evidence="2 3" key="1">
    <citation type="submission" date="2018-07" db="EMBL/GenBank/DDBJ databases">
        <title>Microbacterium endoborsara sp. nov., a novel actinobacterium isolated from Borszczowia aralocaspica.</title>
        <authorList>
            <person name="An D."/>
        </authorList>
    </citation>
    <scope>NUCLEOTIDE SEQUENCE [LARGE SCALE GENOMIC DNA]</scope>
    <source>
        <strain evidence="2 3">C1.15228</strain>
    </source>
</reference>
<proteinExistence type="predicted"/>
<evidence type="ECO:0000313" key="3">
    <source>
        <dbReference type="Proteomes" id="UP000253508"/>
    </source>
</evidence>
<keyword evidence="3" id="KW-1185">Reference proteome</keyword>
<organism evidence="2 3">
    <name type="scientific">Microbacterium sorbitolivorans</name>
    <dbReference type="NCBI Taxonomy" id="1867410"/>
    <lineage>
        <taxon>Bacteria</taxon>
        <taxon>Bacillati</taxon>
        <taxon>Actinomycetota</taxon>
        <taxon>Actinomycetes</taxon>
        <taxon>Micrococcales</taxon>
        <taxon>Microbacteriaceae</taxon>
        <taxon>Microbacterium</taxon>
    </lineage>
</organism>
<dbReference type="PROSITE" id="PS51257">
    <property type="entry name" value="PROKAR_LIPOPROTEIN"/>
    <property type="match status" value="1"/>
</dbReference>
<dbReference type="Proteomes" id="UP000253508">
    <property type="component" value="Unassembled WGS sequence"/>
</dbReference>
<sequence length="353" mass="39613">MRKLRPITILATTAVVGLALTGCSAVTGLFGGGEDKLSENDSPLAEYLSVLYDGDVSPEDMQSEADAQQVQMEEAIAACMQAEGFEYIPDIGTGSGVVFGTDEEWDPDKREWVEKYGYGIFTWPGMDDEPSEEDFEEYVNPNQEYIDSLSESERTAYEEALSGEMPTAEQMEDPEFDWSNLEGGCQTDAMDEVYNNDAMNDLYEQYEPLLNSMSELYSDALELDAVVELDAKWASCMADAGFTDFTTQAEPQEKLSEKQSEIYESAYGDEPDWENATEEEINAYYESADPMKSEEWAEAADEEIKTALADLECRDKTDYSNKVLEARFELEKQFIEDNKTELEAFRAAAEQAL</sequence>
<protein>
    <submittedName>
        <fullName evidence="2">Uncharacterized protein</fullName>
    </submittedName>
</protein>